<dbReference type="GO" id="GO:0004022">
    <property type="term" value="F:alcohol dehydrogenase (NAD+) activity"/>
    <property type="evidence" value="ECO:0007669"/>
    <property type="project" value="UniProtKB-EC"/>
</dbReference>
<dbReference type="EC" id="1.1.1.1" evidence="1"/>
<organism evidence="1">
    <name type="scientific">Klebsiella pneumoniae</name>
    <dbReference type="NCBI Taxonomy" id="573"/>
    <lineage>
        <taxon>Bacteria</taxon>
        <taxon>Pseudomonadati</taxon>
        <taxon>Pseudomonadota</taxon>
        <taxon>Gammaproteobacteria</taxon>
        <taxon>Enterobacterales</taxon>
        <taxon>Enterobacteriaceae</taxon>
        <taxon>Klebsiella/Raoultella group</taxon>
        <taxon>Klebsiella</taxon>
        <taxon>Klebsiella pneumoniae complex</taxon>
    </lineage>
</organism>
<name>A0A8B0SY97_KLEPN</name>
<dbReference type="InterPro" id="IPR011032">
    <property type="entry name" value="GroES-like_sf"/>
</dbReference>
<dbReference type="AlphaFoldDB" id="A0A8B0SY97"/>
<reference evidence="1" key="1">
    <citation type="submission" date="2020-01" db="EMBL/GenBank/DDBJ databases">
        <authorList>
            <person name="Qin S."/>
        </authorList>
    </citation>
    <scope>NUCLEOTIDE SEQUENCE</scope>
    <source>
        <strain evidence="1">CVir17-16-YZ6g</strain>
        <plasmid evidence="1">p17-15-vir-like</plasmid>
    </source>
</reference>
<geneLocation type="plasmid" evidence="1">
    <name>p17-15-vir-like</name>
</geneLocation>
<accession>A0A8B0SY97</accession>
<evidence type="ECO:0000313" key="1">
    <source>
        <dbReference type="EMBL" id="QTX14967.1"/>
    </source>
</evidence>
<sequence length="128" mass="14116">MRSWLQAILWACLKRGDRVVGTFFPHWFGGARDAAAGRGTYGTQADGWLTSYKVVDEESLVSVPDYLSWGTGCHSPLRSSYSMEQPSTVAVCITGRDCAYPRAQVESHCLRCSSPKIMGGTRYCVNVK</sequence>
<dbReference type="SUPFAM" id="SSF50129">
    <property type="entry name" value="GroES-like"/>
    <property type="match status" value="1"/>
</dbReference>
<proteinExistence type="predicted"/>
<dbReference type="EMBL" id="MN956836">
    <property type="protein sequence ID" value="QTX14967.1"/>
    <property type="molecule type" value="Genomic_DNA"/>
</dbReference>
<protein>
    <submittedName>
        <fullName evidence="1">Alcohol dehydrogenase</fullName>
        <ecNumber evidence="1">1.1.1.1</ecNumber>
    </submittedName>
</protein>
<dbReference type="Gene3D" id="3.90.180.10">
    <property type="entry name" value="Medium-chain alcohol dehydrogenases, catalytic domain"/>
    <property type="match status" value="1"/>
</dbReference>
<keyword evidence="1" id="KW-0560">Oxidoreductase</keyword>
<keyword evidence="1" id="KW-0614">Plasmid</keyword>